<feature type="transmembrane region" description="Helical" evidence="1">
    <location>
        <begin position="243"/>
        <end position="263"/>
    </location>
</feature>
<evidence type="ECO:0000313" key="3">
    <source>
        <dbReference type="Proteomes" id="UP000181976"/>
    </source>
</evidence>
<sequence>MNSQSHLVEKYLVTTKNQDSAAQKKMHPAVIVPEKIELKLQKPTIKLLEIPDDSSFQQRQQIHFERKANEQKLSLASTDNSGELPYSNIEGPDTLDAVLIHNWISSGFRQTLWASASNDSVCFIPYNYSSRTNTTLKDSVKHSNKPYNKLNLTDSTSFLQRTERGATQSSLSKQKEPITHPSHHNLVTEPWFISALILFVAITGFIRLKWQAYLTKIFQAVTFSTIATKLQTSSSSKEKVASFFLNVLFYGNFSLFLYEYMVFKNHSYFHWTGWNLWLLIAAFLMAISFSKTIVYKFIGWVFRIEKQTTNYLFQASVMNKAYGVILMPLVVLFPFLNPEASPIVLKIGLAAFVLMYFIQIVRGIGANLRDALSVYYIILYLCGLEILPLSILYKVLIH</sequence>
<keyword evidence="3" id="KW-1185">Reference proteome</keyword>
<keyword evidence="1" id="KW-0472">Membrane</keyword>
<dbReference type="Pfam" id="PF14093">
    <property type="entry name" value="DUF4271"/>
    <property type="match status" value="1"/>
</dbReference>
<proteinExistence type="predicted"/>
<organism evidence="2 3">
    <name type="scientific">Thermophagus xiamenensis</name>
    <dbReference type="NCBI Taxonomy" id="385682"/>
    <lineage>
        <taxon>Bacteria</taxon>
        <taxon>Pseudomonadati</taxon>
        <taxon>Bacteroidota</taxon>
        <taxon>Bacteroidia</taxon>
        <taxon>Marinilabiliales</taxon>
        <taxon>Marinilabiliaceae</taxon>
        <taxon>Thermophagus</taxon>
    </lineage>
</organism>
<dbReference type="InParanoid" id="A0A1I2EKM1"/>
<dbReference type="EMBL" id="FONA01000023">
    <property type="protein sequence ID" value="SFE93415.1"/>
    <property type="molecule type" value="Genomic_DNA"/>
</dbReference>
<feature type="transmembrane region" description="Helical" evidence="1">
    <location>
        <begin position="343"/>
        <end position="361"/>
    </location>
</feature>
<gene>
    <name evidence="2" type="ORF">SAMN05444380_12316</name>
</gene>
<evidence type="ECO:0000256" key="1">
    <source>
        <dbReference type="SAM" id="Phobius"/>
    </source>
</evidence>
<dbReference type="InterPro" id="IPR025367">
    <property type="entry name" value="DUF4271"/>
</dbReference>
<dbReference type="Proteomes" id="UP000181976">
    <property type="component" value="Unassembled WGS sequence"/>
</dbReference>
<evidence type="ECO:0008006" key="4">
    <source>
        <dbReference type="Google" id="ProtNLM"/>
    </source>
</evidence>
<dbReference type="STRING" id="385682.SAMN05444380_12316"/>
<keyword evidence="1" id="KW-1133">Transmembrane helix</keyword>
<evidence type="ECO:0000313" key="2">
    <source>
        <dbReference type="EMBL" id="SFE93415.1"/>
    </source>
</evidence>
<dbReference type="AlphaFoldDB" id="A0A1I2EKM1"/>
<dbReference type="RefSeq" id="WP_081474958.1">
    <property type="nucleotide sequence ID" value="NZ_AFSL01000096.1"/>
</dbReference>
<feature type="transmembrane region" description="Helical" evidence="1">
    <location>
        <begin position="373"/>
        <end position="393"/>
    </location>
</feature>
<dbReference type="OrthoDB" id="1467217at2"/>
<feature type="transmembrane region" description="Helical" evidence="1">
    <location>
        <begin position="191"/>
        <end position="208"/>
    </location>
</feature>
<accession>A0A1I2EKM1</accession>
<reference evidence="2 3" key="1">
    <citation type="submission" date="2016-10" db="EMBL/GenBank/DDBJ databases">
        <authorList>
            <person name="de Groot N.N."/>
        </authorList>
    </citation>
    <scope>NUCLEOTIDE SEQUENCE [LARGE SCALE GENOMIC DNA]</scope>
    <source>
        <strain evidence="2 3">DSM 19012</strain>
    </source>
</reference>
<feature type="transmembrane region" description="Helical" evidence="1">
    <location>
        <begin position="275"/>
        <end position="298"/>
    </location>
</feature>
<keyword evidence="1" id="KW-0812">Transmembrane</keyword>
<name>A0A1I2EKM1_9BACT</name>
<feature type="transmembrane region" description="Helical" evidence="1">
    <location>
        <begin position="319"/>
        <end position="337"/>
    </location>
</feature>
<protein>
    <recommendedName>
        <fullName evidence="4">DUF4271 domain-containing protein</fullName>
    </recommendedName>
</protein>
<dbReference type="eggNOG" id="ENOG50321UV">
    <property type="taxonomic scope" value="Bacteria"/>
</dbReference>